<accession>A0AAW4J606</accession>
<dbReference type="GO" id="GO:0032259">
    <property type="term" value="P:methylation"/>
    <property type="evidence" value="ECO:0007669"/>
    <property type="project" value="UniProtKB-KW"/>
</dbReference>
<dbReference type="GO" id="GO:0009307">
    <property type="term" value="P:DNA restriction-modification system"/>
    <property type="evidence" value="ECO:0007669"/>
    <property type="project" value="InterPro"/>
</dbReference>
<organism evidence="8 9">
    <name type="scientific">Clostridium perfringens</name>
    <dbReference type="NCBI Taxonomy" id="1502"/>
    <lineage>
        <taxon>Bacteria</taxon>
        <taxon>Bacillati</taxon>
        <taxon>Bacillota</taxon>
        <taxon>Clostridia</taxon>
        <taxon>Eubacteriales</taxon>
        <taxon>Clostridiaceae</taxon>
        <taxon>Clostridium</taxon>
    </lineage>
</organism>
<gene>
    <name evidence="8" type="ORF">JJB47_16770</name>
</gene>
<dbReference type="NCBIfam" id="TIGR00571">
    <property type="entry name" value="dam"/>
    <property type="match status" value="1"/>
</dbReference>
<dbReference type="EC" id="2.1.1.72" evidence="2 7"/>
<dbReference type="InterPro" id="IPR029063">
    <property type="entry name" value="SAM-dependent_MTases_sf"/>
</dbReference>
<evidence type="ECO:0000313" key="8">
    <source>
        <dbReference type="EMBL" id="MBO3360390.1"/>
    </source>
</evidence>
<dbReference type="PANTHER" id="PTHR30481">
    <property type="entry name" value="DNA ADENINE METHYLASE"/>
    <property type="match status" value="1"/>
</dbReference>
<dbReference type="Gene3D" id="1.10.1020.10">
    <property type="entry name" value="Adenine-specific Methyltransferase, Domain 2"/>
    <property type="match status" value="2"/>
</dbReference>
<dbReference type="EMBL" id="JAENQP010000023">
    <property type="protein sequence ID" value="MBO3360390.1"/>
    <property type="molecule type" value="Genomic_DNA"/>
</dbReference>
<keyword evidence="5 7" id="KW-0949">S-adenosyl-L-methionine</keyword>
<dbReference type="RefSeq" id="WP_208365595.1">
    <property type="nucleotide sequence ID" value="NZ_JAENQP010000023.1"/>
</dbReference>
<evidence type="ECO:0000256" key="2">
    <source>
        <dbReference type="ARBA" id="ARBA00011900"/>
    </source>
</evidence>
<dbReference type="GO" id="GO:0009007">
    <property type="term" value="F:site-specific DNA-methyltransferase (adenine-specific) activity"/>
    <property type="evidence" value="ECO:0007669"/>
    <property type="project" value="UniProtKB-UniRule"/>
</dbReference>
<dbReference type="PROSITE" id="PS00092">
    <property type="entry name" value="N6_MTASE"/>
    <property type="match status" value="2"/>
</dbReference>
<keyword evidence="3 7" id="KW-0489">Methyltransferase</keyword>
<evidence type="ECO:0000256" key="5">
    <source>
        <dbReference type="ARBA" id="ARBA00022691"/>
    </source>
</evidence>
<dbReference type="InterPro" id="IPR023095">
    <property type="entry name" value="Ade_MeTrfase_dom_2"/>
</dbReference>
<dbReference type="Gene3D" id="3.40.50.150">
    <property type="entry name" value="Vaccinia Virus protein VP39"/>
    <property type="match status" value="2"/>
</dbReference>
<dbReference type="AlphaFoldDB" id="A0AAW4J606"/>
<sequence>MNEFVINNRRYLGSKYSLIKDIQDSIDITQIRSVADIFGGTGVVGESFASKGKKVIINDILYSNTIIYKCFFGKGYFNKNKLLDYIKRYNSLNSNEIEENYFSINFAETYFNKSNCKKIGFIREDIENELKNNNINKREYYILITSLIYAIDKIANTVGHYDAYRENKEDLNKKFELIFPHIKEYKEEIKIYREDANELVKKINADLIYIDPPYNSRQYCDMYHLLENLAEWKKPNVYFKAKKMDRKHIKSKYSQKEAAEAFRDLIENIEAKFIIVSYNNTGNKGAERSKAKISDEDIINILKQKGDLKIVKKEYNMFTTGRSEIEDLNERLFICKVNKNKITIKKEVKSKNNKLFIKPPTNYTGSKYKQLEQMFKFFPNDIENRTFIDMFSGGLSVGINVNAKKIICNDKETSLIRLYRLFEKYSIDVIMKNIDRIIKKYKLSDVNLNGYEYYGCESSSGVGSYNKEKYTKLKNCYNNSEVNEEKDYMFFVLLIFAFNNQIRFNSKNEFNMPVGKRDFNKNIRKNLINTVEAIKRKNIEFLNKDFREIDIYSYKNPILYCDPPYILTNAAYNENGGWSEKDELDLLDKLKEFSDNGGEFILSNVLEHSKKKHNLLIEWIIKNKYNVIHINKNYKNSSYHKKDKKSESDEVLITNFI</sequence>
<reference evidence="8" key="1">
    <citation type="submission" date="2020-12" db="EMBL/GenBank/DDBJ databases">
        <title>Comparative genomics of Clostridium perfringens reveals patterns of host-associated phylogenetic clades and virulence factors.</title>
        <authorList>
            <person name="Smith A.H."/>
            <person name="Geier R."/>
        </authorList>
    </citation>
    <scope>NUCLEOTIDE SEQUENCE</scope>
    <source>
        <strain evidence="8">CHD30677R</strain>
    </source>
</reference>
<dbReference type="GO" id="GO:0006298">
    <property type="term" value="P:mismatch repair"/>
    <property type="evidence" value="ECO:0007669"/>
    <property type="project" value="TreeGrafter"/>
</dbReference>
<comment type="similarity">
    <text evidence="1 7">Belongs to the N(4)/N(6)-methyltransferase family.</text>
</comment>
<dbReference type="InterPro" id="IPR002052">
    <property type="entry name" value="DNA_methylase_N6_adenine_CS"/>
</dbReference>
<evidence type="ECO:0000256" key="7">
    <source>
        <dbReference type="RuleBase" id="RU361257"/>
    </source>
</evidence>
<dbReference type="SUPFAM" id="SSF53335">
    <property type="entry name" value="S-adenosyl-L-methionine-dependent methyltransferases"/>
    <property type="match status" value="2"/>
</dbReference>
<dbReference type="GO" id="GO:0043565">
    <property type="term" value="F:sequence-specific DNA binding"/>
    <property type="evidence" value="ECO:0007669"/>
    <property type="project" value="TreeGrafter"/>
</dbReference>
<dbReference type="GO" id="GO:1904047">
    <property type="term" value="F:S-adenosyl-L-methionine binding"/>
    <property type="evidence" value="ECO:0007669"/>
    <property type="project" value="TreeGrafter"/>
</dbReference>
<name>A0AAW4J606_CLOPF</name>
<dbReference type="Pfam" id="PF02086">
    <property type="entry name" value="MethyltransfD12"/>
    <property type="match status" value="2"/>
</dbReference>
<protein>
    <recommendedName>
        <fullName evidence="2 7">Site-specific DNA-methyltransferase (adenine-specific)</fullName>
        <ecNumber evidence="2 7">2.1.1.72</ecNumber>
    </recommendedName>
</protein>
<dbReference type="InterPro" id="IPR012327">
    <property type="entry name" value="MeTrfase_D12"/>
</dbReference>
<comment type="caution">
    <text evidence="8">The sequence shown here is derived from an EMBL/GenBank/DDBJ whole genome shotgun (WGS) entry which is preliminary data.</text>
</comment>
<evidence type="ECO:0000256" key="3">
    <source>
        <dbReference type="ARBA" id="ARBA00022603"/>
    </source>
</evidence>
<evidence type="ECO:0000256" key="6">
    <source>
        <dbReference type="ARBA" id="ARBA00047942"/>
    </source>
</evidence>
<dbReference type="PRINTS" id="PR00505">
    <property type="entry name" value="D12N6MTFRASE"/>
</dbReference>
<proteinExistence type="inferred from homology"/>
<dbReference type="InterPro" id="IPR012186">
    <property type="entry name" value="Ade-mod_methylase_MStsI"/>
</dbReference>
<comment type="catalytic activity">
    <reaction evidence="6 7">
        <text>a 2'-deoxyadenosine in DNA + S-adenosyl-L-methionine = an N(6)-methyl-2'-deoxyadenosine in DNA + S-adenosyl-L-homocysteine + H(+)</text>
        <dbReference type="Rhea" id="RHEA:15197"/>
        <dbReference type="Rhea" id="RHEA-COMP:12418"/>
        <dbReference type="Rhea" id="RHEA-COMP:12419"/>
        <dbReference type="ChEBI" id="CHEBI:15378"/>
        <dbReference type="ChEBI" id="CHEBI:57856"/>
        <dbReference type="ChEBI" id="CHEBI:59789"/>
        <dbReference type="ChEBI" id="CHEBI:90615"/>
        <dbReference type="ChEBI" id="CHEBI:90616"/>
        <dbReference type="EC" id="2.1.1.72"/>
    </reaction>
</comment>
<dbReference type="Proteomes" id="UP000668068">
    <property type="component" value="Unassembled WGS sequence"/>
</dbReference>
<evidence type="ECO:0000256" key="1">
    <source>
        <dbReference type="ARBA" id="ARBA00006594"/>
    </source>
</evidence>
<dbReference type="PIRSF" id="PIRSF036638">
    <property type="entry name" value="M_m6A_StsI"/>
    <property type="match status" value="1"/>
</dbReference>
<keyword evidence="4 7" id="KW-0808">Transferase</keyword>
<evidence type="ECO:0000313" key="9">
    <source>
        <dbReference type="Proteomes" id="UP000668068"/>
    </source>
</evidence>
<evidence type="ECO:0000256" key="4">
    <source>
        <dbReference type="ARBA" id="ARBA00022679"/>
    </source>
</evidence>
<dbReference type="PANTHER" id="PTHR30481:SF3">
    <property type="entry name" value="DNA ADENINE METHYLASE"/>
    <property type="match status" value="1"/>
</dbReference>